<dbReference type="Proteomes" id="UP000239576">
    <property type="component" value="Unassembled WGS sequence"/>
</dbReference>
<dbReference type="PANTHER" id="PTHR22916">
    <property type="entry name" value="GLYCOSYLTRANSFERASE"/>
    <property type="match status" value="1"/>
</dbReference>
<reference evidence="2 3" key="2">
    <citation type="submission" date="2018-03" db="EMBL/GenBank/DDBJ databases">
        <title>The ancient ancestry and fast evolution of plastids.</title>
        <authorList>
            <person name="Moore K.R."/>
            <person name="Magnabosco C."/>
            <person name="Momper L."/>
            <person name="Gold D.A."/>
            <person name="Bosak T."/>
            <person name="Fournier G.P."/>
        </authorList>
    </citation>
    <scope>NUCLEOTIDE SEQUENCE [LARGE SCALE GENOMIC DNA]</scope>
    <source>
        <strain evidence="2 3">ULC18</strain>
    </source>
</reference>
<accession>A0A2T1ED19</accession>
<evidence type="ECO:0000313" key="2">
    <source>
        <dbReference type="EMBL" id="PSB30595.1"/>
    </source>
</evidence>
<evidence type="ECO:0000259" key="1">
    <source>
        <dbReference type="Pfam" id="PF00535"/>
    </source>
</evidence>
<dbReference type="AlphaFoldDB" id="A0A2T1ED19"/>
<dbReference type="OrthoDB" id="455644at2"/>
<comment type="caution">
    <text evidence="2">The sequence shown here is derived from an EMBL/GenBank/DDBJ whole genome shotgun (WGS) entry which is preliminary data.</text>
</comment>
<dbReference type="Gene3D" id="3.90.550.10">
    <property type="entry name" value="Spore Coat Polysaccharide Biosynthesis Protein SpsA, Chain A"/>
    <property type="match status" value="1"/>
</dbReference>
<dbReference type="SUPFAM" id="SSF53448">
    <property type="entry name" value="Nucleotide-diphospho-sugar transferases"/>
    <property type="match status" value="1"/>
</dbReference>
<keyword evidence="2" id="KW-0808">Transferase</keyword>
<gene>
    <name evidence="2" type="ORF">C7B82_08610</name>
</gene>
<dbReference type="InterPro" id="IPR029044">
    <property type="entry name" value="Nucleotide-diphossugar_trans"/>
</dbReference>
<dbReference type="Pfam" id="PF00535">
    <property type="entry name" value="Glycos_transf_2"/>
    <property type="match status" value="1"/>
</dbReference>
<sequence length="333" mass="38420">MGKVSVIIPVYNVEKYISNTIQSVLDQTYQNFEVLIVDDVSSDKTVEICQNFNDPRIQVFCHKENRGPSGTSNTGIRHSKGEYIALLDGDDIWLPEKLEMHVQHLKECGGLGVSFSPSDFIDDTGQSLGSRQKPKLKNILVSDLLLSNPLGNGSAAVYRREVFEAIKFQDNIHGFEEDCYFDEHFRMIQDLECLLRIVIQTTWKVEGIPKVLTRYRVNPHGVSSNLLKNIEAWDQVIEKIRTYDSQLVSHWENRSRAHLLRYLARRAVRLHQGALAVDLIHRALFTHWCILFEGFRFTTLTWIAAYLVWLIPKSIYCYLESIVSSRAMIFQKR</sequence>
<dbReference type="PANTHER" id="PTHR22916:SF3">
    <property type="entry name" value="UDP-GLCNAC:BETAGAL BETA-1,3-N-ACETYLGLUCOSAMINYLTRANSFERASE-LIKE PROTEIN 1"/>
    <property type="match status" value="1"/>
</dbReference>
<organism evidence="2 3">
    <name type="scientific">Stenomitos frigidus ULC18</name>
    <dbReference type="NCBI Taxonomy" id="2107698"/>
    <lineage>
        <taxon>Bacteria</taxon>
        <taxon>Bacillati</taxon>
        <taxon>Cyanobacteriota</taxon>
        <taxon>Cyanophyceae</taxon>
        <taxon>Leptolyngbyales</taxon>
        <taxon>Leptolyngbyaceae</taxon>
        <taxon>Stenomitos</taxon>
    </lineage>
</organism>
<feature type="domain" description="Glycosyltransferase 2-like" evidence="1">
    <location>
        <begin position="5"/>
        <end position="165"/>
    </location>
</feature>
<dbReference type="RefSeq" id="WP_106255893.1">
    <property type="nucleotide sequence ID" value="NZ_CAWNSW010000046.1"/>
</dbReference>
<proteinExistence type="predicted"/>
<name>A0A2T1ED19_9CYAN</name>
<keyword evidence="3" id="KW-1185">Reference proteome</keyword>
<dbReference type="InterPro" id="IPR001173">
    <property type="entry name" value="Glyco_trans_2-like"/>
</dbReference>
<dbReference type="EMBL" id="PVWK01000050">
    <property type="protein sequence ID" value="PSB30595.1"/>
    <property type="molecule type" value="Genomic_DNA"/>
</dbReference>
<protein>
    <submittedName>
        <fullName evidence="2">Glucosyl transferase</fullName>
    </submittedName>
</protein>
<evidence type="ECO:0000313" key="3">
    <source>
        <dbReference type="Proteomes" id="UP000239576"/>
    </source>
</evidence>
<dbReference type="GO" id="GO:0016758">
    <property type="term" value="F:hexosyltransferase activity"/>
    <property type="evidence" value="ECO:0007669"/>
    <property type="project" value="UniProtKB-ARBA"/>
</dbReference>
<reference evidence="3" key="1">
    <citation type="submission" date="2018-02" db="EMBL/GenBank/DDBJ databases">
        <authorList>
            <person name="Moore K."/>
            <person name="Momper L."/>
        </authorList>
    </citation>
    <scope>NUCLEOTIDE SEQUENCE [LARGE SCALE GENOMIC DNA]</scope>
    <source>
        <strain evidence="3">ULC18</strain>
    </source>
</reference>